<keyword evidence="2" id="KW-0472">Membrane</keyword>
<keyword evidence="2" id="KW-0812">Transmembrane</keyword>
<evidence type="ECO:0000256" key="2">
    <source>
        <dbReference type="SAM" id="Phobius"/>
    </source>
</evidence>
<feature type="transmembrane region" description="Helical" evidence="2">
    <location>
        <begin position="25"/>
        <end position="45"/>
    </location>
</feature>
<keyword evidence="2" id="KW-1133">Transmembrane helix</keyword>
<protein>
    <recommendedName>
        <fullName evidence="5">SHOCT domain-containing protein</fullName>
    </recommendedName>
</protein>
<comment type="caution">
    <text evidence="3">The sequence shown here is derived from an EMBL/GenBank/DDBJ whole genome shotgun (WGS) entry which is preliminary data.</text>
</comment>
<accession>A0A225DY56</accession>
<proteinExistence type="predicted"/>
<evidence type="ECO:0000313" key="4">
    <source>
        <dbReference type="Proteomes" id="UP000214646"/>
    </source>
</evidence>
<feature type="compositionally biased region" description="Low complexity" evidence="1">
    <location>
        <begin position="130"/>
        <end position="142"/>
    </location>
</feature>
<dbReference type="AlphaFoldDB" id="A0A225DY56"/>
<keyword evidence="4" id="KW-1185">Reference proteome</keyword>
<feature type="region of interest" description="Disordered" evidence="1">
    <location>
        <begin position="87"/>
        <end position="142"/>
    </location>
</feature>
<name>A0A225DY56_9BACT</name>
<gene>
    <name evidence="3" type="ORF">FRUB_03067</name>
</gene>
<reference evidence="4" key="1">
    <citation type="submission" date="2017-06" db="EMBL/GenBank/DDBJ databases">
        <title>Genome analysis of Fimbriiglobus ruber SP5, the first member of the order Planctomycetales with confirmed chitinolytic capability.</title>
        <authorList>
            <person name="Ravin N.V."/>
            <person name="Rakitin A.L."/>
            <person name="Ivanova A.A."/>
            <person name="Beletsky A.V."/>
            <person name="Kulichevskaya I.S."/>
            <person name="Mardanov A.V."/>
            <person name="Dedysh S.N."/>
        </authorList>
    </citation>
    <scope>NUCLEOTIDE SEQUENCE [LARGE SCALE GENOMIC DNA]</scope>
    <source>
        <strain evidence="4">SP5</strain>
    </source>
</reference>
<sequence length="142" mass="14446">MSGGLLASGAVAVLGAANPFLSIEFLVTVGLLVLALLGGAVVLYITDNWRKRQLAGDNESVESLSSFRTMYDRGELSESEYQVIRDRLAARMKQQDRGTGKPTAANGDPTDGAKSPAPAGGENSAGGAAGPPAASPPGSEVS</sequence>
<organism evidence="3 4">
    <name type="scientific">Fimbriiglobus ruber</name>
    <dbReference type="NCBI Taxonomy" id="1908690"/>
    <lineage>
        <taxon>Bacteria</taxon>
        <taxon>Pseudomonadati</taxon>
        <taxon>Planctomycetota</taxon>
        <taxon>Planctomycetia</taxon>
        <taxon>Gemmatales</taxon>
        <taxon>Gemmataceae</taxon>
        <taxon>Fimbriiglobus</taxon>
    </lineage>
</organism>
<evidence type="ECO:0008006" key="5">
    <source>
        <dbReference type="Google" id="ProtNLM"/>
    </source>
</evidence>
<evidence type="ECO:0000256" key="1">
    <source>
        <dbReference type="SAM" id="MobiDB-lite"/>
    </source>
</evidence>
<evidence type="ECO:0000313" key="3">
    <source>
        <dbReference type="EMBL" id="OWK43468.1"/>
    </source>
</evidence>
<dbReference type="Proteomes" id="UP000214646">
    <property type="component" value="Unassembled WGS sequence"/>
</dbReference>
<dbReference type="RefSeq" id="WP_088254300.1">
    <property type="nucleotide sequence ID" value="NZ_NIDE01000004.1"/>
</dbReference>
<dbReference type="EMBL" id="NIDE01000004">
    <property type="protein sequence ID" value="OWK43468.1"/>
    <property type="molecule type" value="Genomic_DNA"/>
</dbReference>
<feature type="compositionally biased region" description="Basic and acidic residues" evidence="1">
    <location>
        <begin position="87"/>
        <end position="99"/>
    </location>
</feature>